<accession>A0A8E2D4D6</accession>
<reference evidence="2 3" key="1">
    <citation type="submission" date="2020-07" db="EMBL/GenBank/DDBJ databases">
        <title>Genomic Encyclopedia of Type Strains, Phase IV (KMG-IV): sequencing the most valuable type-strain genomes for metagenomic binning, comparative biology and taxonomic classification.</title>
        <authorList>
            <person name="Goeker M."/>
        </authorList>
    </citation>
    <scope>NUCLEOTIDE SEQUENCE [LARGE SCALE GENOMIC DNA]</scope>
    <source>
        <strain evidence="2 3">DSM 23697</strain>
    </source>
</reference>
<dbReference type="RefSeq" id="WP_179398728.1">
    <property type="nucleotide sequence ID" value="NZ_JACCCY010000001.1"/>
</dbReference>
<keyword evidence="3" id="KW-1185">Reference proteome</keyword>
<evidence type="ECO:0008006" key="4">
    <source>
        <dbReference type="Google" id="ProtNLM"/>
    </source>
</evidence>
<comment type="caution">
    <text evidence="2">The sequence shown here is derived from an EMBL/GenBank/DDBJ whole genome shotgun (WGS) entry which is preliminary data.</text>
</comment>
<dbReference type="AlphaFoldDB" id="A0A8E2D4D6"/>
<evidence type="ECO:0000313" key="3">
    <source>
        <dbReference type="Proteomes" id="UP000574332"/>
    </source>
</evidence>
<sequence>MKKNLSISFISLSTMLLLLLTFVPHHHHHGIACVIMEHCELDNAVNDKNTSHNDAPDKGQQGQSCVAELEYIASTSDKEVNCTVSCDNHHHTHFYPILILVADFLIYNTDNSGILESEWGEYLLCYKSAETSSFLNLRAPPALIS</sequence>
<dbReference type="EMBL" id="JACCCY010000001">
    <property type="protein sequence ID" value="NYI48713.1"/>
    <property type="molecule type" value="Genomic_DNA"/>
</dbReference>
<keyword evidence="1" id="KW-0732">Signal</keyword>
<evidence type="ECO:0000313" key="2">
    <source>
        <dbReference type="EMBL" id="NYI48713.1"/>
    </source>
</evidence>
<proteinExistence type="predicted"/>
<protein>
    <recommendedName>
        <fullName evidence="4">DUF3244 domain-containing protein</fullName>
    </recommendedName>
</protein>
<feature type="signal peptide" evidence="1">
    <location>
        <begin position="1"/>
        <end position="27"/>
    </location>
</feature>
<gene>
    <name evidence="2" type="ORF">F5613_000758</name>
</gene>
<organism evidence="2 3">
    <name type="scientific">Macellibacteroides fermentans</name>
    <dbReference type="NCBI Taxonomy" id="879969"/>
    <lineage>
        <taxon>Bacteria</taxon>
        <taxon>Pseudomonadati</taxon>
        <taxon>Bacteroidota</taxon>
        <taxon>Bacteroidia</taxon>
        <taxon>Bacteroidales</taxon>
        <taxon>Porphyromonadaceae</taxon>
        <taxon>Macellibacteroides</taxon>
    </lineage>
</organism>
<evidence type="ECO:0000256" key="1">
    <source>
        <dbReference type="SAM" id="SignalP"/>
    </source>
</evidence>
<dbReference type="Proteomes" id="UP000574332">
    <property type="component" value="Unassembled WGS sequence"/>
</dbReference>
<feature type="chain" id="PRO_5034641862" description="DUF3244 domain-containing protein" evidence="1">
    <location>
        <begin position="28"/>
        <end position="145"/>
    </location>
</feature>
<name>A0A8E2D4D6_9PORP</name>